<accession>A0A7W6H4J5</accession>
<proteinExistence type="predicted"/>
<keyword evidence="4" id="KW-1185">Reference proteome</keyword>
<dbReference type="AlphaFoldDB" id="A0A7W6H4J5"/>
<dbReference type="RefSeq" id="WP_183199900.1">
    <property type="nucleotide sequence ID" value="NZ_JACIEK010000004.1"/>
</dbReference>
<comment type="caution">
    <text evidence="3">The sequence shown here is derived from an EMBL/GenBank/DDBJ whole genome shotgun (WGS) entry which is preliminary data.</text>
</comment>
<sequence length="530" mass="59370">MAALNWTKLLSETRLPSPKVGPESAEAGPGSEERPADGPSSEPPVVQHRTAAERDHDRILFATPTRRLGDKTQVFPLERNESVCTRLTHSHEVSNLARSCGTSLVYGPLWSRIKEDLPNTDAAHDNARRSIPAMLAAVGLAHDIGNPPFGHQGESAIRQWVFDNESRIFKVSKKERKRLGGEGTKEIQKDLDLLDSRHKTDFRKFEGNAQSLRTVSRLQVVKDGRGLNLSFGTLAALMKYTVGSTDAVKKDKNASRRKVGIYASEERLANEVRQETGLAAGVRHPLTFLMEACDDIAYSIVDAEDAVKKGIVSFADLMAWIKAHEFRSDRVVAELVGDVEKDCVFPAKLALPPSERDDVSMQIFRTRAMGVMIGAVLTRFEAGYDEIMDGKFEAPLVDASDAFKLCEVLKEFDRLYAYRNRQVLEIELRGFNTLHGLMTLLWRGITEREKFFDPASERTSPFARYAYGRISENYKRVFEGRTGEGGCNETLPMRYRELQLLTDMVAGMTDQYAMDMYKELSEFHVGASAH</sequence>
<dbReference type="Gene3D" id="1.10.3410.10">
    <property type="entry name" value="putative deoxyguanosinetriphosphate triphosphohydrolase like domain"/>
    <property type="match status" value="1"/>
</dbReference>
<dbReference type="NCBIfam" id="TIGR01353">
    <property type="entry name" value="dGTP_triPase"/>
    <property type="match status" value="1"/>
</dbReference>
<dbReference type="Proteomes" id="UP000542776">
    <property type="component" value="Unassembled WGS sequence"/>
</dbReference>
<dbReference type="Gene3D" id="1.10.3550.10">
    <property type="entry name" value="eoxyguanosinetriphosphate triphosphohydrolase domain-like"/>
    <property type="match status" value="1"/>
</dbReference>
<feature type="region of interest" description="Disordered" evidence="2">
    <location>
        <begin position="1"/>
        <end position="55"/>
    </location>
</feature>
<evidence type="ECO:0000313" key="4">
    <source>
        <dbReference type="Proteomes" id="UP000542776"/>
    </source>
</evidence>
<gene>
    <name evidence="3" type="ORF">GGR04_002212</name>
</gene>
<dbReference type="InterPro" id="IPR027432">
    <property type="entry name" value="dGTP_triphosphohydrolase_C"/>
</dbReference>
<evidence type="ECO:0000256" key="1">
    <source>
        <dbReference type="ARBA" id="ARBA00022801"/>
    </source>
</evidence>
<evidence type="ECO:0000256" key="2">
    <source>
        <dbReference type="SAM" id="MobiDB-lite"/>
    </source>
</evidence>
<dbReference type="InterPro" id="IPR023293">
    <property type="entry name" value="dGTP_triP_hydro_central_sf"/>
</dbReference>
<organism evidence="3 4">
    <name type="scientific">Aureimonas pseudogalii</name>
    <dbReference type="NCBI Taxonomy" id="1744844"/>
    <lineage>
        <taxon>Bacteria</taxon>
        <taxon>Pseudomonadati</taxon>
        <taxon>Pseudomonadota</taxon>
        <taxon>Alphaproteobacteria</taxon>
        <taxon>Hyphomicrobiales</taxon>
        <taxon>Aurantimonadaceae</taxon>
        <taxon>Aureimonas</taxon>
    </lineage>
</organism>
<reference evidence="3 4" key="1">
    <citation type="submission" date="2020-08" db="EMBL/GenBank/DDBJ databases">
        <title>Genomic Encyclopedia of Type Strains, Phase IV (KMG-IV): sequencing the most valuable type-strain genomes for metagenomic binning, comparative biology and taxonomic classification.</title>
        <authorList>
            <person name="Goeker M."/>
        </authorList>
    </citation>
    <scope>NUCLEOTIDE SEQUENCE [LARGE SCALE GENOMIC DNA]</scope>
    <source>
        <strain evidence="3 4">DSM 102238</strain>
    </source>
</reference>
<keyword evidence="1 3" id="KW-0378">Hydrolase</keyword>
<dbReference type="Gene3D" id="1.10.3210.10">
    <property type="entry name" value="Hypothetical protein af1432"/>
    <property type="match status" value="1"/>
</dbReference>
<dbReference type="SUPFAM" id="SSF109604">
    <property type="entry name" value="HD-domain/PDEase-like"/>
    <property type="match status" value="1"/>
</dbReference>
<evidence type="ECO:0000313" key="3">
    <source>
        <dbReference type="EMBL" id="MBB3998373.1"/>
    </source>
</evidence>
<dbReference type="EMBL" id="JACIEK010000004">
    <property type="protein sequence ID" value="MBB3998373.1"/>
    <property type="molecule type" value="Genomic_DNA"/>
</dbReference>
<dbReference type="GO" id="GO:0008832">
    <property type="term" value="F:dGTPase activity"/>
    <property type="evidence" value="ECO:0007669"/>
    <property type="project" value="UniProtKB-EC"/>
</dbReference>
<protein>
    <submittedName>
        <fullName evidence="3">dGTPase</fullName>
        <ecNumber evidence="3">3.1.5.1</ecNumber>
    </submittedName>
</protein>
<dbReference type="InterPro" id="IPR006261">
    <property type="entry name" value="dGTPase"/>
</dbReference>
<name>A0A7W6H4J5_9HYPH</name>
<dbReference type="EC" id="3.1.5.1" evidence="3"/>